<dbReference type="AlphaFoldDB" id="A0A4Y3PFC5"/>
<evidence type="ECO:0000313" key="2">
    <source>
        <dbReference type="Proteomes" id="UP000316882"/>
    </source>
</evidence>
<evidence type="ECO:0000313" key="1">
    <source>
        <dbReference type="EMBL" id="GEB33182.1"/>
    </source>
</evidence>
<protein>
    <submittedName>
        <fullName evidence="1">Uncharacterized protein</fullName>
    </submittedName>
</protein>
<comment type="caution">
    <text evidence="1">The sequence shown here is derived from an EMBL/GenBank/DDBJ whole genome shotgun (WGS) entry which is preliminary data.</text>
</comment>
<accession>A0A4Y3PFC5</accession>
<name>A0A4Y3PFC5_BREPA</name>
<sequence length="155" mass="17964">MKKIYIIIFSLLAIFALSNLIYFPGFKVWAFDDLTLFDKQKITSLTITNNEDKEKVEISDPAEIQKVLSDFSKMELRKMKSESDANDADTNRVKETNHTYTIDVKENNKDVGTIYLADTRYMKFYSKSSDEIPVYKIENNPDLAIHEVFNSAKNK</sequence>
<dbReference type="RefSeq" id="WP_122965511.1">
    <property type="nucleotide sequence ID" value="NZ_BJMH01000012.1"/>
</dbReference>
<organism evidence="1 2">
    <name type="scientific">Brevibacillus parabrevis</name>
    <dbReference type="NCBI Taxonomy" id="54914"/>
    <lineage>
        <taxon>Bacteria</taxon>
        <taxon>Bacillati</taxon>
        <taxon>Bacillota</taxon>
        <taxon>Bacilli</taxon>
        <taxon>Bacillales</taxon>
        <taxon>Paenibacillaceae</taxon>
        <taxon>Brevibacillus</taxon>
    </lineage>
</organism>
<dbReference type="EMBL" id="BJMH01000012">
    <property type="protein sequence ID" value="GEB33182.1"/>
    <property type="molecule type" value="Genomic_DNA"/>
</dbReference>
<gene>
    <name evidence="1" type="ORF">BPA01_27620</name>
</gene>
<proteinExistence type="predicted"/>
<dbReference type="Proteomes" id="UP000316882">
    <property type="component" value="Unassembled WGS sequence"/>
</dbReference>
<reference evidence="1 2" key="1">
    <citation type="submission" date="2019-06" db="EMBL/GenBank/DDBJ databases">
        <title>Whole genome shotgun sequence of Brevibacillus parabrevis NBRC 12334.</title>
        <authorList>
            <person name="Hosoyama A."/>
            <person name="Uohara A."/>
            <person name="Ohji S."/>
            <person name="Ichikawa N."/>
        </authorList>
    </citation>
    <scope>NUCLEOTIDE SEQUENCE [LARGE SCALE GENOMIC DNA]</scope>
    <source>
        <strain evidence="1 2">NBRC 12334</strain>
    </source>
</reference>
<keyword evidence="2" id="KW-1185">Reference proteome</keyword>